<dbReference type="Proteomes" id="UP000682733">
    <property type="component" value="Unassembled WGS sequence"/>
</dbReference>
<dbReference type="SUPFAM" id="SSF52266">
    <property type="entry name" value="SGNH hydrolase"/>
    <property type="match status" value="1"/>
</dbReference>
<dbReference type="Proteomes" id="UP000677228">
    <property type="component" value="Unassembled WGS sequence"/>
</dbReference>
<gene>
    <name evidence="1" type="ORF">OVA965_LOCUS31722</name>
    <name evidence="2" type="ORF">TMI583_LOCUS32560</name>
</gene>
<organism evidence="2 3">
    <name type="scientific">Didymodactylos carnosus</name>
    <dbReference type="NCBI Taxonomy" id="1234261"/>
    <lineage>
        <taxon>Eukaryota</taxon>
        <taxon>Metazoa</taxon>
        <taxon>Spiralia</taxon>
        <taxon>Gnathifera</taxon>
        <taxon>Rotifera</taxon>
        <taxon>Eurotatoria</taxon>
        <taxon>Bdelloidea</taxon>
        <taxon>Philodinida</taxon>
        <taxon>Philodinidae</taxon>
        <taxon>Didymodactylos</taxon>
    </lineage>
</organism>
<sequence>PPCRFESILDDVNIADSVKMFSDDLQQLSSQLNFKTIDLSISLEHVSHRDGIHLTPEGVNKITKTLIRTLKSSK</sequence>
<dbReference type="EMBL" id="CAJOBA010045772">
    <property type="protein sequence ID" value="CAF4181228.1"/>
    <property type="molecule type" value="Genomic_DNA"/>
</dbReference>
<evidence type="ECO:0000313" key="2">
    <source>
        <dbReference type="EMBL" id="CAF4181228.1"/>
    </source>
</evidence>
<evidence type="ECO:0000313" key="3">
    <source>
        <dbReference type="Proteomes" id="UP000682733"/>
    </source>
</evidence>
<feature type="non-terminal residue" evidence="2">
    <location>
        <position position="1"/>
    </location>
</feature>
<proteinExistence type="predicted"/>
<accession>A0A8S2RPJ7</accession>
<comment type="caution">
    <text evidence="2">The sequence shown here is derived from an EMBL/GenBank/DDBJ whole genome shotgun (WGS) entry which is preliminary data.</text>
</comment>
<protein>
    <submittedName>
        <fullName evidence="2">Uncharacterized protein</fullName>
    </submittedName>
</protein>
<name>A0A8S2RPJ7_9BILA</name>
<reference evidence="2" key="1">
    <citation type="submission" date="2021-02" db="EMBL/GenBank/DDBJ databases">
        <authorList>
            <person name="Nowell W R."/>
        </authorList>
    </citation>
    <scope>NUCLEOTIDE SEQUENCE</scope>
</reference>
<dbReference type="AlphaFoldDB" id="A0A8S2RPJ7"/>
<evidence type="ECO:0000313" key="1">
    <source>
        <dbReference type="EMBL" id="CAF1372132.1"/>
    </source>
</evidence>
<dbReference type="EMBL" id="CAJNOK010024099">
    <property type="protein sequence ID" value="CAF1372132.1"/>
    <property type="molecule type" value="Genomic_DNA"/>
</dbReference>